<dbReference type="EMBL" id="BQXS01012557">
    <property type="protein sequence ID" value="GKT24992.1"/>
    <property type="molecule type" value="Genomic_DNA"/>
</dbReference>
<protein>
    <recommendedName>
        <fullName evidence="3">N-terminal Ras-GEF domain-containing protein</fullName>
    </recommendedName>
</protein>
<accession>A0ABQ5K137</accession>
<keyword evidence="5" id="KW-1185">Reference proteome</keyword>
<reference evidence="4" key="1">
    <citation type="submission" date="2022-03" db="EMBL/GenBank/DDBJ databases">
        <title>Draft genome sequence of Aduncisulcus paluster, a free-living microaerophilic Fornicata.</title>
        <authorList>
            <person name="Yuyama I."/>
            <person name="Kume K."/>
            <person name="Tamura T."/>
            <person name="Inagaki Y."/>
            <person name="Hashimoto T."/>
        </authorList>
    </citation>
    <scope>NUCLEOTIDE SEQUENCE</scope>
    <source>
        <strain evidence="4">NY0171</strain>
    </source>
</reference>
<dbReference type="InterPro" id="IPR023578">
    <property type="entry name" value="Ras_GEF_dom_sf"/>
</dbReference>
<dbReference type="SUPFAM" id="SSF48366">
    <property type="entry name" value="Ras GEF"/>
    <property type="match status" value="1"/>
</dbReference>
<feature type="region of interest" description="Disordered" evidence="2">
    <location>
        <begin position="407"/>
        <end position="446"/>
    </location>
</feature>
<organism evidence="4 5">
    <name type="scientific">Aduncisulcus paluster</name>
    <dbReference type="NCBI Taxonomy" id="2918883"/>
    <lineage>
        <taxon>Eukaryota</taxon>
        <taxon>Metamonada</taxon>
        <taxon>Carpediemonas-like organisms</taxon>
        <taxon>Aduncisulcus</taxon>
    </lineage>
</organism>
<evidence type="ECO:0000313" key="4">
    <source>
        <dbReference type="EMBL" id="GKT24992.1"/>
    </source>
</evidence>
<proteinExistence type="predicted"/>
<dbReference type="Proteomes" id="UP001057375">
    <property type="component" value="Unassembled WGS sequence"/>
</dbReference>
<dbReference type="InterPro" id="IPR000651">
    <property type="entry name" value="Ras-like_Gua-exchang_fac_N"/>
</dbReference>
<dbReference type="PROSITE" id="PS50212">
    <property type="entry name" value="RASGEF_NTER"/>
    <property type="match status" value="1"/>
</dbReference>
<dbReference type="Pfam" id="PF00618">
    <property type="entry name" value="RasGEF_N"/>
    <property type="match status" value="1"/>
</dbReference>
<feature type="non-terminal residue" evidence="4">
    <location>
        <position position="446"/>
    </location>
</feature>
<feature type="compositionally biased region" description="Low complexity" evidence="2">
    <location>
        <begin position="410"/>
        <end position="435"/>
    </location>
</feature>
<keyword evidence="1" id="KW-0344">Guanine-nucleotide releasing factor</keyword>
<evidence type="ECO:0000256" key="1">
    <source>
        <dbReference type="PROSITE-ProRule" id="PRU00135"/>
    </source>
</evidence>
<comment type="caution">
    <text evidence="4">The sequence shown here is derived from an EMBL/GenBank/DDBJ whole genome shotgun (WGS) entry which is preliminary data.</text>
</comment>
<feature type="domain" description="N-terminal Ras-GEF" evidence="3">
    <location>
        <begin position="123"/>
        <end position="266"/>
    </location>
</feature>
<evidence type="ECO:0000256" key="2">
    <source>
        <dbReference type="SAM" id="MobiDB-lite"/>
    </source>
</evidence>
<gene>
    <name evidence="4" type="ORF">ADUPG1_012905</name>
</gene>
<evidence type="ECO:0000259" key="3">
    <source>
        <dbReference type="PROSITE" id="PS50212"/>
    </source>
</evidence>
<sequence>MTLISASSNVNLYVKVGEKDLFVVKAKKSDDNANYIDVAVRAYYKLIGEEDVESSLVQLTLKSLTSLKEGEIFLLFDRGEANLEKIKKSRGLEVSINSEPSATSKNTIFGSPPQYFDGSSPSEKLFIRQASINRIILHLTDAQSPLDEYTCAVFFLYAPLSAPPSGILLKLIQRFSNAAISSSTYDTSSMQSGNTPLSASASFLHTIHPTHLRVIQLLLYWICAYPQDWKNHEMETVVIKFAKGVVAETVGEGVAVRMLLALDVARRRREEETRSIELIGGKSKLDESTLSSVPLFSLYDEYLKLCGISEPKTSTYLGSSRPLPTMSNIFMSHQHGYNSSLSYKGAIPNHDLFSRIPLLTMFIGPIPKHIHSSAYATLKKEALKDDTKGNPTPCLVISFPTPPPITIKLTSGPESSSTGATSPTSSSPASLSTSPRDSLLHTSPFL</sequence>
<evidence type="ECO:0000313" key="5">
    <source>
        <dbReference type="Proteomes" id="UP001057375"/>
    </source>
</evidence>
<dbReference type="Gene3D" id="1.20.870.10">
    <property type="entry name" value="Son of sevenless (SoS) protein Chain: S domain 1"/>
    <property type="match status" value="1"/>
</dbReference>
<name>A0ABQ5K137_9EUKA</name>